<dbReference type="InterPro" id="IPR015422">
    <property type="entry name" value="PyrdxlP-dep_Trfase_small"/>
</dbReference>
<dbReference type="RefSeq" id="WP_277444024.1">
    <property type="nucleotide sequence ID" value="NZ_JAKOAV010000017.1"/>
</dbReference>
<dbReference type="PANTHER" id="PTHR30244">
    <property type="entry name" value="TRANSAMINASE"/>
    <property type="match status" value="1"/>
</dbReference>
<keyword evidence="6" id="KW-0808">Transferase</keyword>
<protein>
    <submittedName>
        <fullName evidence="6">DegT/DnrJ/EryC1/StrS family aminotransferase</fullName>
    </submittedName>
</protein>
<dbReference type="CDD" id="cd00616">
    <property type="entry name" value="AHBA_syn"/>
    <property type="match status" value="1"/>
</dbReference>
<dbReference type="EMBL" id="JAKOAV010000017">
    <property type="protein sequence ID" value="MDF9408672.1"/>
    <property type="molecule type" value="Genomic_DNA"/>
</dbReference>
<keyword evidence="1 4" id="KW-0663">Pyridoxal phosphate</keyword>
<evidence type="ECO:0000256" key="4">
    <source>
        <dbReference type="PIRSR" id="PIRSR000390-2"/>
    </source>
</evidence>
<evidence type="ECO:0000256" key="3">
    <source>
        <dbReference type="PIRSR" id="PIRSR000390-1"/>
    </source>
</evidence>
<dbReference type="InterPro" id="IPR000653">
    <property type="entry name" value="DegT/StrS_aminotransferase"/>
</dbReference>
<organism evidence="6 7">
    <name type="scientific">Pelotomaculum isophthalicicum JI</name>
    <dbReference type="NCBI Taxonomy" id="947010"/>
    <lineage>
        <taxon>Bacteria</taxon>
        <taxon>Bacillati</taxon>
        <taxon>Bacillota</taxon>
        <taxon>Clostridia</taxon>
        <taxon>Eubacteriales</taxon>
        <taxon>Desulfotomaculaceae</taxon>
        <taxon>Pelotomaculum</taxon>
    </lineage>
</organism>
<dbReference type="InterPro" id="IPR015424">
    <property type="entry name" value="PyrdxlP-dep_Trfase"/>
</dbReference>
<comment type="similarity">
    <text evidence="2 5">Belongs to the DegT/DnrJ/EryC1 family.</text>
</comment>
<evidence type="ECO:0000256" key="5">
    <source>
        <dbReference type="RuleBase" id="RU004508"/>
    </source>
</evidence>
<accession>A0A9X4H5S1</accession>
<keyword evidence="7" id="KW-1185">Reference proteome</keyword>
<dbReference type="Gene3D" id="3.40.640.10">
    <property type="entry name" value="Type I PLP-dependent aspartate aminotransferase-like (Major domain)"/>
    <property type="match status" value="1"/>
</dbReference>
<dbReference type="Pfam" id="PF01041">
    <property type="entry name" value="DegT_DnrJ_EryC1"/>
    <property type="match status" value="1"/>
</dbReference>
<evidence type="ECO:0000256" key="2">
    <source>
        <dbReference type="ARBA" id="ARBA00037999"/>
    </source>
</evidence>
<proteinExistence type="inferred from homology"/>
<evidence type="ECO:0000313" key="6">
    <source>
        <dbReference type="EMBL" id="MDF9408672.1"/>
    </source>
</evidence>
<dbReference type="GO" id="GO:0030170">
    <property type="term" value="F:pyridoxal phosphate binding"/>
    <property type="evidence" value="ECO:0007669"/>
    <property type="project" value="UniProtKB-ARBA"/>
</dbReference>
<sequence length="368" mass="40647">MKKIQMLDLSPEVKLLWDKINKAIQEVVLSGQFILGPNVKAFEQEAANYLGVKHAVGVNSGTDALVISLRAAGIGPGDEVITTPFTFFATAESISRVGAIPVFIDIDPKTFNLDPGLIENAVTTRTKAVLPVHLYGHAADMKTILAQAEKYRLVVVEDVAQAFGAEFKGKKLGAAGNAGCYSFFPSKVLGAFGDGGLIATNDDHMAETARMLRAHGSTKRYYHEVIGYNSRLDEIQAAVLRVKLPELERSNEKRRQVARRYNDLLDDIPGITTPYEAPCAKHVYHQYTVRISDGKRDSVQKYLAGQGIETRVHYPVPLHKLPVYRGNRLILSKVEQAAAEVLSLPIWPDMENELQDYIADMIKFAINL</sequence>
<feature type="modified residue" description="N6-(pyridoxal phosphate)lysine" evidence="4">
    <location>
        <position position="187"/>
    </location>
</feature>
<name>A0A9X4H5S1_9FIRM</name>
<dbReference type="PANTHER" id="PTHR30244:SF36">
    <property type="entry name" value="3-OXO-GLUCOSE-6-PHOSPHATE:GLUTAMATE AMINOTRANSFERASE"/>
    <property type="match status" value="1"/>
</dbReference>
<dbReference type="Proteomes" id="UP001154312">
    <property type="component" value="Unassembled WGS sequence"/>
</dbReference>
<feature type="active site" description="Proton acceptor" evidence="3">
    <location>
        <position position="187"/>
    </location>
</feature>
<dbReference type="PIRSF" id="PIRSF000390">
    <property type="entry name" value="PLP_StrS"/>
    <property type="match status" value="1"/>
</dbReference>
<dbReference type="FunFam" id="3.40.640.10:FF:000089">
    <property type="entry name" value="Aminotransferase, DegT/DnrJ/EryC1/StrS family"/>
    <property type="match status" value="1"/>
</dbReference>
<gene>
    <name evidence="6" type="ORF">L7E55_09935</name>
</gene>
<dbReference type="AlphaFoldDB" id="A0A9X4H5S1"/>
<dbReference type="GO" id="GO:0000271">
    <property type="term" value="P:polysaccharide biosynthetic process"/>
    <property type="evidence" value="ECO:0007669"/>
    <property type="project" value="TreeGrafter"/>
</dbReference>
<reference evidence="6" key="1">
    <citation type="submission" date="2022-02" db="EMBL/GenBank/DDBJ databases">
        <authorList>
            <person name="Leng L."/>
        </authorList>
    </citation>
    <scope>NUCLEOTIDE SEQUENCE</scope>
    <source>
        <strain evidence="6">JI</strain>
    </source>
</reference>
<dbReference type="SUPFAM" id="SSF53383">
    <property type="entry name" value="PLP-dependent transferases"/>
    <property type="match status" value="1"/>
</dbReference>
<keyword evidence="6" id="KW-0032">Aminotransferase</keyword>
<dbReference type="GO" id="GO:0008483">
    <property type="term" value="F:transaminase activity"/>
    <property type="evidence" value="ECO:0007669"/>
    <property type="project" value="UniProtKB-KW"/>
</dbReference>
<evidence type="ECO:0000256" key="1">
    <source>
        <dbReference type="ARBA" id="ARBA00022898"/>
    </source>
</evidence>
<dbReference type="Gene3D" id="3.90.1150.10">
    <property type="entry name" value="Aspartate Aminotransferase, domain 1"/>
    <property type="match status" value="1"/>
</dbReference>
<evidence type="ECO:0000313" key="7">
    <source>
        <dbReference type="Proteomes" id="UP001154312"/>
    </source>
</evidence>
<dbReference type="InterPro" id="IPR015421">
    <property type="entry name" value="PyrdxlP-dep_Trfase_major"/>
</dbReference>
<comment type="caution">
    <text evidence="6">The sequence shown here is derived from an EMBL/GenBank/DDBJ whole genome shotgun (WGS) entry which is preliminary data.</text>
</comment>